<dbReference type="EMBL" id="LR796685">
    <property type="protein sequence ID" value="CAB4158881.1"/>
    <property type="molecule type" value="Genomic_DNA"/>
</dbReference>
<sequence>MDDEQEAIEVEVVSEDSLSIWAKNQTELAQALGCERKTISRWLKEKDPECPGKTADGRYNITLWRLWTEKKGKKPVGRLGGDKGSLELDLLRLKREKMEMENAQMRGQLIDVDECSAVLSSMVRNAYEALRGIKHTLASQVVGVSIPEASKRIQREVDSQLATLSLGEWAKKKAFWSSIYATLGDLHLTSAPGDGLSKTS</sequence>
<organism evidence="2">
    <name type="scientific">uncultured Caudovirales phage</name>
    <dbReference type="NCBI Taxonomy" id="2100421"/>
    <lineage>
        <taxon>Viruses</taxon>
        <taxon>Duplodnaviria</taxon>
        <taxon>Heunggongvirae</taxon>
        <taxon>Uroviricota</taxon>
        <taxon>Caudoviricetes</taxon>
        <taxon>Peduoviridae</taxon>
        <taxon>Maltschvirus</taxon>
        <taxon>Maltschvirus maltsch</taxon>
    </lineage>
</organism>
<name>A0A6J7X1I5_9CAUD</name>
<reference evidence="2" key="1">
    <citation type="submission" date="2020-05" db="EMBL/GenBank/DDBJ databases">
        <authorList>
            <person name="Chiriac C."/>
            <person name="Salcher M."/>
            <person name="Ghai R."/>
            <person name="Kavagutti S V."/>
        </authorList>
    </citation>
    <scope>NUCLEOTIDE SEQUENCE</scope>
</reference>
<accession>A0A6J7X1I5</accession>
<gene>
    <name evidence="1" type="ORF">UFOVP705_31</name>
    <name evidence="2" type="ORF">UFOVP736_50</name>
</gene>
<evidence type="ECO:0000313" key="2">
    <source>
        <dbReference type="EMBL" id="CAB5224289.1"/>
    </source>
</evidence>
<evidence type="ECO:0000313" key="1">
    <source>
        <dbReference type="EMBL" id="CAB4158881.1"/>
    </source>
</evidence>
<dbReference type="EMBL" id="LR798327">
    <property type="protein sequence ID" value="CAB5224289.1"/>
    <property type="molecule type" value="Genomic_DNA"/>
</dbReference>
<proteinExistence type="predicted"/>
<protein>
    <submittedName>
        <fullName evidence="2">Uncharacterized protein</fullName>
    </submittedName>
</protein>